<name>A0ABP0I1X6_9DINO</name>
<feature type="compositionally biased region" description="Acidic residues" evidence="1">
    <location>
        <begin position="1092"/>
        <end position="1104"/>
    </location>
</feature>
<protein>
    <recommendedName>
        <fullName evidence="4">C3H1-type domain-containing protein</fullName>
    </recommendedName>
</protein>
<evidence type="ECO:0000313" key="3">
    <source>
        <dbReference type="Proteomes" id="UP001642484"/>
    </source>
</evidence>
<keyword evidence="3" id="KW-1185">Reference proteome</keyword>
<gene>
    <name evidence="2" type="ORF">CCMP2556_LOCUS4513</name>
</gene>
<evidence type="ECO:0008006" key="4">
    <source>
        <dbReference type="Google" id="ProtNLM"/>
    </source>
</evidence>
<feature type="region of interest" description="Disordered" evidence="1">
    <location>
        <begin position="453"/>
        <end position="492"/>
    </location>
</feature>
<proteinExistence type="predicted"/>
<evidence type="ECO:0000313" key="2">
    <source>
        <dbReference type="EMBL" id="CAK8996571.1"/>
    </source>
</evidence>
<evidence type="ECO:0000256" key="1">
    <source>
        <dbReference type="SAM" id="MobiDB-lite"/>
    </source>
</evidence>
<feature type="non-terminal residue" evidence="2">
    <location>
        <position position="1615"/>
    </location>
</feature>
<feature type="compositionally biased region" description="Gly residues" evidence="1">
    <location>
        <begin position="1234"/>
        <end position="1252"/>
    </location>
</feature>
<feature type="region of interest" description="Disordered" evidence="1">
    <location>
        <begin position="333"/>
        <end position="380"/>
    </location>
</feature>
<feature type="region of interest" description="Disordered" evidence="1">
    <location>
        <begin position="1083"/>
        <end position="1118"/>
    </location>
</feature>
<reference evidence="2 3" key="1">
    <citation type="submission" date="2024-02" db="EMBL/GenBank/DDBJ databases">
        <authorList>
            <person name="Chen Y."/>
            <person name="Shah S."/>
            <person name="Dougan E. K."/>
            <person name="Thang M."/>
            <person name="Chan C."/>
        </authorList>
    </citation>
    <scope>NUCLEOTIDE SEQUENCE [LARGE SCALE GENOMIC DNA]</scope>
</reference>
<feature type="compositionally biased region" description="Basic and acidic residues" evidence="1">
    <location>
        <begin position="368"/>
        <end position="380"/>
    </location>
</feature>
<feature type="compositionally biased region" description="Polar residues" evidence="1">
    <location>
        <begin position="1"/>
        <end position="10"/>
    </location>
</feature>
<organism evidence="2 3">
    <name type="scientific">Durusdinium trenchii</name>
    <dbReference type="NCBI Taxonomy" id="1381693"/>
    <lineage>
        <taxon>Eukaryota</taxon>
        <taxon>Sar</taxon>
        <taxon>Alveolata</taxon>
        <taxon>Dinophyceae</taxon>
        <taxon>Suessiales</taxon>
        <taxon>Symbiodiniaceae</taxon>
        <taxon>Durusdinium</taxon>
    </lineage>
</organism>
<sequence length="1615" mass="179738">MTSGAQSVVSSGPAETPPKKRLASVPPPGIYDPDRKAGTGPEERGGQSEMTDIAKAIQQQTNELATLVKAQQETTTGAGGSLKSLGKTSEELVFLLRGCGQYTVQVGNEEYGAPLAQALLAAQAGSSTKLRSAGFRQKVTSRLAIGIAGPYWGTQEKYALSASDFVPCTDAELDQFAIESRTGKPTNEQRPTAPTRYEDWLNRVKRQNDIWALVYGMEWKAVREHAINLLGEWHVSAPHKWPLQVLLDVWEELHWRFLEELKEELRKIKRLSGRESMTLQDLKFYALMPDEEGRPPLTLPQTFDLRRPDGWFMSEVMPRIERRQERMLWKMTWEGSGKSRAQGQPAGGDGGSREEKPTLKTLFGPKLTAEETTRAKDRAPTNKEGKLLCWGYLTHLGCSQQGCQRAHEPLRGPFEALDPAVQLQMLRRGGLRRMKAETKESAAEKIKEIRAGVAKDKAAKVQDGKDRRRAGQGDPAKEGDAEGPEKAGGQVHWEAPEEMVQVDYTQQEKDFADLVAGPDASLFEHVPREAKPHAGRKGSTAPSEAQDMVRKAQALASGPVLGKLQGASDDLYAWASTRVANDPEIAFDTLMEEMVQYGLGELAAEAAALLEAYGQGLKAGHQARCQLEDTRWEGEGPGRSLAHIDGAPWALWDFGEMVHMTELLGVIEPEKEKRQCVTKVLAAGLHLAQHGKVPAMDEVERATQEFRLEQARLAVEAEGVMGHPETKVAPVEHELRMYAHDILKPHHDKDYRALAVFPLAAMEEIRVVVVRVDYKRSLREAVHEAGGHKGLVLQEYFAGHGVITKGWRAANQTALHPIELYEQPHQQLGPRPEHDLSDPVRQEYYLNRLRARDSNVQWIASPCTTFCDWCLQNGGTRTFQNPAGKPTAKEQVGNALSEYGAKVFEASLLQGGFPVAESSGTSGRYPKQWHLPQWRRLLQRPDVDFIEIDMCAFGLGPPDMPDHFYRHRTGLAFPHHPPLRQALLRLCPGVSDSHQHIALKGNRPGVNVSRCTEAGVYADAFVRTVVETLVHTLEEPAEPEGGQIEPEEGQNEVDDLGHLNEQELQQVAGMAVDEALGVWNGVEVNNPHRDEPDGEEFEDVEGQEWENTTEPGAETDSEPRTRIVWQNLGQRNRMEVDAERGYVWVHTNEARNDLVMPEELPYPYWPHRFHSERYTRCETRDQWGRLQVAEVYDDWRVQGRGQPPFAPWTGATLFVFEDGQVPWVEVPVDESGGPDAGGGGGHPGGGQGGSQWGGNSWNSTDWQGLNDQGQWQGWSSWSWRGTRAGGSSWADFEQAGISGKAATAAMSYIQEVDKIQGNEARAWQTIRERGDMLLDLTGTVEKAAIALWVAREHLGRNNLQGADSEELNGLLHPDHLAYLREVRAQGMPARYQGQRERVATRPHPRARADMGQVYVQLMKDIAKHRVLVASANHPALKHTVSSPFELVPKMLPNRSLSTEARLVHDQRQKDVAGAFRLLWADPRDAELFAGDVPWKPELMGTGGEAPDLQDLGNLTVIYLVSSFGFSGSPGEWTAWGRATEEVHRNLRPVESRRDGELHFCGKILVDDMVLVEPVIGLRPWVSSEVYEWAVTRLLGEKAINKLKDAEEGCYSNQQT</sequence>
<dbReference type="EMBL" id="CAXAMN010001867">
    <property type="protein sequence ID" value="CAK8996571.1"/>
    <property type="molecule type" value="Genomic_DNA"/>
</dbReference>
<accession>A0ABP0I1X6</accession>
<feature type="region of interest" description="Disordered" evidence="1">
    <location>
        <begin position="1"/>
        <end position="49"/>
    </location>
</feature>
<feature type="compositionally biased region" description="Basic and acidic residues" evidence="1">
    <location>
        <begin position="453"/>
        <end position="485"/>
    </location>
</feature>
<feature type="region of interest" description="Disordered" evidence="1">
    <location>
        <begin position="1227"/>
        <end position="1265"/>
    </location>
</feature>
<feature type="compositionally biased region" description="Basic and acidic residues" evidence="1">
    <location>
        <begin position="32"/>
        <end position="46"/>
    </location>
</feature>
<comment type="caution">
    <text evidence="2">The sequence shown here is derived from an EMBL/GenBank/DDBJ whole genome shotgun (WGS) entry which is preliminary data.</text>
</comment>
<feature type="compositionally biased region" description="Polar residues" evidence="1">
    <location>
        <begin position="1255"/>
        <end position="1265"/>
    </location>
</feature>
<dbReference type="Proteomes" id="UP001642484">
    <property type="component" value="Unassembled WGS sequence"/>
</dbReference>